<gene>
    <name evidence="1" type="ORF">CP97_07490</name>
</gene>
<organism evidence="1 2">
    <name type="scientific">Aurantiacibacter atlanticus</name>
    <dbReference type="NCBI Taxonomy" id="1648404"/>
    <lineage>
        <taxon>Bacteria</taxon>
        <taxon>Pseudomonadati</taxon>
        <taxon>Pseudomonadota</taxon>
        <taxon>Alphaproteobacteria</taxon>
        <taxon>Sphingomonadales</taxon>
        <taxon>Erythrobacteraceae</taxon>
        <taxon>Aurantiacibacter</taxon>
    </lineage>
</organism>
<dbReference type="EMBL" id="CP011310">
    <property type="protein sequence ID" value="AKQ41906.2"/>
    <property type="molecule type" value="Genomic_DNA"/>
</dbReference>
<dbReference type="AlphaFoldDB" id="A0A0H4VGF4"/>
<reference evidence="2" key="2">
    <citation type="submission" date="2015-04" db="EMBL/GenBank/DDBJ databases">
        <title>The complete genome sequence of Erythrobacter sp. s21-N3.</title>
        <authorList>
            <person name="Zhuang L."/>
            <person name="Liu Y."/>
            <person name="Shao Z."/>
        </authorList>
    </citation>
    <scope>NUCLEOTIDE SEQUENCE [LARGE SCALE GENOMIC DNA]</scope>
    <source>
        <strain evidence="2">s21-N3</strain>
    </source>
</reference>
<name>A0A0H4VGF4_9SPHN</name>
<reference evidence="1 2" key="1">
    <citation type="journal article" date="2015" name="Int. J. Syst. Evol. Microbiol.">
        <title>Erythrobacter atlanticus sp. nov., a bacterium from ocean sediment able to degrade polycyclic aromatic hydrocarbons.</title>
        <authorList>
            <person name="Zhuang L."/>
            <person name="Liu Y."/>
            <person name="Wang L."/>
            <person name="Wang W."/>
            <person name="Shao Z."/>
        </authorList>
    </citation>
    <scope>NUCLEOTIDE SEQUENCE [LARGE SCALE GENOMIC DNA]</scope>
    <source>
        <strain evidence="2">s21-N3</strain>
    </source>
</reference>
<evidence type="ECO:0000313" key="2">
    <source>
        <dbReference type="Proteomes" id="UP000059113"/>
    </source>
</evidence>
<evidence type="ECO:0000313" key="1">
    <source>
        <dbReference type="EMBL" id="AKQ41906.2"/>
    </source>
</evidence>
<keyword evidence="2" id="KW-1185">Reference proteome</keyword>
<dbReference type="KEGG" id="ery:CP97_07490"/>
<proteinExistence type="predicted"/>
<dbReference type="Proteomes" id="UP000059113">
    <property type="component" value="Chromosome"/>
</dbReference>
<accession>A0A0H4VGF4</accession>
<protein>
    <submittedName>
        <fullName evidence="1">Uncharacterized protein</fullName>
    </submittedName>
</protein>
<sequence>MGVFAFMAFLAAQAATGFMRQLFADAVYPRALRAIDVFLVTLFTGPFGERGAGQ</sequence>